<proteinExistence type="predicted"/>
<organism evidence="1">
    <name type="scientific">Clostridium paraputrificum</name>
    <dbReference type="NCBI Taxonomy" id="29363"/>
    <lineage>
        <taxon>Bacteria</taxon>
        <taxon>Bacillati</taxon>
        <taxon>Bacillota</taxon>
        <taxon>Clostridia</taxon>
        <taxon>Eubacteriales</taxon>
        <taxon>Clostridiaceae</taxon>
        <taxon>Clostridium</taxon>
    </lineage>
</organism>
<name>A0A6N3F188_9CLOT</name>
<gene>
    <name evidence="1" type="ORF">CPLFYP93_02344</name>
</gene>
<dbReference type="RefSeq" id="WP_156561713.1">
    <property type="nucleotide sequence ID" value="NZ_CACRTV010000057.1"/>
</dbReference>
<sequence>MEMRQQVMEVGVSPLASVKNELRYFILERPKYHGVVYLNRNRTDEQRILVPQEVYDELLMEFKSHHDITKDMRVKSYYQLMRTITYRSRSKIAQVV</sequence>
<protein>
    <submittedName>
        <fullName evidence="1">Uncharacterized protein</fullName>
    </submittedName>
</protein>
<dbReference type="EMBL" id="CACRTV010000057">
    <property type="protein sequence ID" value="VYU45763.1"/>
    <property type="molecule type" value="Genomic_DNA"/>
</dbReference>
<reference evidence="1" key="1">
    <citation type="submission" date="2019-11" db="EMBL/GenBank/DDBJ databases">
        <authorList>
            <person name="Feng L."/>
        </authorList>
    </citation>
    <scope>NUCLEOTIDE SEQUENCE</scope>
    <source>
        <strain evidence="1">CParaputrificumLFYP93</strain>
    </source>
</reference>
<accession>A0A6N3F188</accession>
<evidence type="ECO:0000313" key="1">
    <source>
        <dbReference type="EMBL" id="VYU45763.1"/>
    </source>
</evidence>
<dbReference type="AlphaFoldDB" id="A0A6N3F188"/>